<dbReference type="PROSITE" id="PS51293">
    <property type="entry name" value="SANT"/>
    <property type="match status" value="1"/>
</dbReference>
<dbReference type="GO" id="GO:0005634">
    <property type="term" value="C:nucleus"/>
    <property type="evidence" value="ECO:0007669"/>
    <property type="project" value="UniProtKB-ARBA"/>
</dbReference>
<dbReference type="Gene3D" id="1.10.10.10">
    <property type="entry name" value="Winged helix-like DNA-binding domain superfamily/Winged helix DNA-binding domain"/>
    <property type="match status" value="1"/>
</dbReference>
<accession>A0A1U7ZAT7</accession>
<dbReference type="InParanoid" id="A0A1U7ZAT7"/>
<dbReference type="InterPro" id="IPR036388">
    <property type="entry name" value="WH-like_DNA-bd_sf"/>
</dbReference>
<evidence type="ECO:0000256" key="2">
    <source>
        <dbReference type="ARBA" id="ARBA00023125"/>
    </source>
</evidence>
<keyword evidence="3" id="KW-0804">Transcription</keyword>
<organism evidence="8 9">
    <name type="scientific">Nelumbo nucifera</name>
    <name type="common">Sacred lotus</name>
    <dbReference type="NCBI Taxonomy" id="4432"/>
    <lineage>
        <taxon>Eukaryota</taxon>
        <taxon>Viridiplantae</taxon>
        <taxon>Streptophyta</taxon>
        <taxon>Embryophyta</taxon>
        <taxon>Tracheophyta</taxon>
        <taxon>Spermatophyta</taxon>
        <taxon>Magnoliopsida</taxon>
        <taxon>Proteales</taxon>
        <taxon>Nelumbonaceae</taxon>
        <taxon>Nelumbo</taxon>
    </lineage>
</organism>
<dbReference type="GeneID" id="104592824"/>
<feature type="domain" description="SWIRM" evidence="6">
    <location>
        <begin position="19"/>
        <end position="116"/>
    </location>
</feature>
<dbReference type="OrthoDB" id="118550at2759"/>
<dbReference type="eggNOG" id="KOG1279">
    <property type="taxonomic scope" value="Eukaryota"/>
</dbReference>
<keyword evidence="1" id="KW-0805">Transcription regulation</keyword>
<evidence type="ECO:0000256" key="4">
    <source>
        <dbReference type="ARBA" id="ARBA00023242"/>
    </source>
</evidence>
<dbReference type="KEGG" id="nnu:104592824"/>
<dbReference type="AlphaFoldDB" id="A0A1U7ZAT7"/>
<feature type="domain" description="SANT" evidence="7">
    <location>
        <begin position="236"/>
        <end position="287"/>
    </location>
</feature>
<evidence type="ECO:0000259" key="6">
    <source>
        <dbReference type="PROSITE" id="PS50934"/>
    </source>
</evidence>
<name>A0A1U7ZAT7_NELNU</name>
<dbReference type="InterPro" id="IPR001005">
    <property type="entry name" value="SANT/Myb"/>
</dbReference>
<dbReference type="FunFam" id="1.10.10.10:FF:000020">
    <property type="entry name" value="SWI/SNF complex subunit SMARCC2 isoform c"/>
    <property type="match status" value="1"/>
</dbReference>
<dbReference type="OMA" id="DTFETTC"/>
<dbReference type="PANTHER" id="PTHR12802">
    <property type="entry name" value="SWI/SNF COMPLEX-RELATED"/>
    <property type="match status" value="1"/>
</dbReference>
<evidence type="ECO:0000313" key="8">
    <source>
        <dbReference type="Proteomes" id="UP000189703"/>
    </source>
</evidence>
<dbReference type="Pfam" id="PF00249">
    <property type="entry name" value="Myb_DNA-binding"/>
    <property type="match status" value="1"/>
</dbReference>
<dbReference type="GO" id="GO:0003677">
    <property type="term" value="F:DNA binding"/>
    <property type="evidence" value="ECO:0007669"/>
    <property type="project" value="UniProtKB-KW"/>
</dbReference>
<dbReference type="InterPro" id="IPR032451">
    <property type="entry name" value="SMARCC_C"/>
</dbReference>
<keyword evidence="2" id="KW-0238">DNA-binding</keyword>
<dbReference type="PROSITE" id="PS50090">
    <property type="entry name" value="MYB_LIKE"/>
    <property type="match status" value="1"/>
</dbReference>
<gene>
    <name evidence="9" type="primary">LOC104592824</name>
</gene>
<keyword evidence="4" id="KW-0539">Nucleus</keyword>
<dbReference type="InterPro" id="IPR007526">
    <property type="entry name" value="SWIRM"/>
</dbReference>
<protein>
    <submittedName>
        <fullName evidence="9">SWI/SNF complex subunit SWI3A isoform X1</fullName>
    </submittedName>
</protein>
<dbReference type="SUPFAM" id="SSF46689">
    <property type="entry name" value="Homeodomain-like"/>
    <property type="match status" value="2"/>
</dbReference>
<proteinExistence type="predicted"/>
<dbReference type="STRING" id="4432.A0A1U7ZAT7"/>
<evidence type="ECO:0000256" key="3">
    <source>
        <dbReference type="ARBA" id="ARBA00023163"/>
    </source>
</evidence>
<evidence type="ECO:0000259" key="7">
    <source>
        <dbReference type="PROSITE" id="PS51293"/>
    </source>
</evidence>
<evidence type="ECO:0000313" key="9">
    <source>
        <dbReference type="RefSeq" id="XP_010250630.1"/>
    </source>
</evidence>
<reference evidence="9" key="1">
    <citation type="submission" date="2025-08" db="UniProtKB">
        <authorList>
            <consortium name="RefSeq"/>
        </authorList>
    </citation>
    <scope>IDENTIFICATION</scope>
</reference>
<feature type="domain" description="Myb-like" evidence="5">
    <location>
        <begin position="241"/>
        <end position="278"/>
    </location>
</feature>
<dbReference type="Pfam" id="PF16495">
    <property type="entry name" value="SWIRM-assoc_1"/>
    <property type="match status" value="1"/>
</dbReference>
<dbReference type="FunCoup" id="A0A1U7ZAT7">
    <property type="interactions" value="524"/>
</dbReference>
<dbReference type="Pfam" id="PF04433">
    <property type="entry name" value="SWIRM"/>
    <property type="match status" value="1"/>
</dbReference>
<evidence type="ECO:0000259" key="5">
    <source>
        <dbReference type="PROSITE" id="PS50090"/>
    </source>
</evidence>
<dbReference type="PROSITE" id="PS50934">
    <property type="entry name" value="SWIRM"/>
    <property type="match status" value="1"/>
</dbReference>
<dbReference type="Proteomes" id="UP000189703">
    <property type="component" value="Unplaced"/>
</dbReference>
<dbReference type="InterPro" id="IPR017884">
    <property type="entry name" value="SANT_dom"/>
</dbReference>
<dbReference type="PANTHER" id="PTHR12802:SF140">
    <property type="entry name" value="SWI_SNF COMPLEX SUBUNIT SWI3A"/>
    <property type="match status" value="1"/>
</dbReference>
<dbReference type="SMART" id="SM00717">
    <property type="entry name" value="SANT"/>
    <property type="match status" value="1"/>
</dbReference>
<dbReference type="RefSeq" id="XP_010250630.1">
    <property type="nucleotide sequence ID" value="XM_010252328.2"/>
</dbReference>
<evidence type="ECO:0000256" key="1">
    <source>
        <dbReference type="ARBA" id="ARBA00023015"/>
    </source>
</evidence>
<dbReference type="Gene3D" id="1.10.10.60">
    <property type="entry name" value="Homeodomain-like"/>
    <property type="match status" value="1"/>
</dbReference>
<sequence length="558" mass="62560">MEDASSKSFPANEPEQDLYTIPSYSSWFTWDEIHETEKQALKEFFDGSSISRTPKIYKEYRDFIINKYREEPSRRLTFTEVRKYLIGDVCLIHKVFRLLERWGLINFGVPTEDSSGDEKLKGRLEDGVPNGIRVVSVPNPNKVVLLTPNVKDEAVDKGGFRLPPLASYLDVFGDLMREKGLICENCGEGCASGRYVSAKQGGFVICVRCFKNENYGESKTADGFKFSDSTSSSDDHGSDVWTDAETLLLLETVLKHGDDWDLVAQNVQTKSKLDCILRLIQMPFGELMLGSTNGKGGASNSSGNNINNRQVQANSIDTQEPIKTENQCHENMDETRQIREDETQDPLLKRRCIGSFADSGGSLMKQVALLATMMGPHIAAAGTKAAIAALCNENEYAQEMFEGEEVSVTNYFGSLTSKNEPGRVCKVDDMEMGEKCIQSEPQETPQEKLVPLALRFRTGIAAALGTAAAHAKLLADQEDREIERLVATIIEMQIRKIHCKIKHFEELELIMEKEYTHIEELKEYFIAERINVICEALRVGISRWKDHTSVKSVIGSIF</sequence>
<dbReference type="InterPro" id="IPR009057">
    <property type="entry name" value="Homeodomain-like_sf"/>
</dbReference>
<keyword evidence="8" id="KW-1185">Reference proteome</keyword>